<keyword evidence="1" id="KW-0732">Signal</keyword>
<comment type="caution">
    <text evidence="3">The sequence shown here is derived from an EMBL/GenBank/DDBJ whole genome shotgun (WGS) entry which is preliminary data.</text>
</comment>
<evidence type="ECO:0000256" key="1">
    <source>
        <dbReference type="SAM" id="SignalP"/>
    </source>
</evidence>
<sequence length="624" mass="64795">MKKIYSSTVFLFALIFCTSTTFAQNFVSGNLVVTRVGDGSTALSANTAPISLLEFTTIGVNQATPIKTVTLGSTTGSRLTIGGNLNEGQISLSTDRNFLSLAGYDVAAGELATSKGISNITVGAQGSGYTFSTTTVTISAPQTAGVTATASANITSGGVSSYTITNAGSGYTSAPTVTITSSGAGTGATATATLNSAYWQGFSSNKVIARVNNTGAVDYTTNFPSSSFQSNGSVKGAISTDGSSFYLNAARVEYVPFGQTTSSTLIFSQNSRSIGLHGGQLYFASGFSTTPIRFTTTALPTSTVTATNLPGITTNHDLCGFSFLNVDNSVGYLSTGWDLLYIAKFNNGLEKWFFDGTNWVLAGNYAAAGNALSSIAVNVNALGQPVIYAVTGNNTGSNNTLVAITDAGARTVAMTDGVNSSFITLATAGTNYGFRGVAFTPGSTVLPIKLTSFKGEAQGRNNKLTWATSSEVNFKEFVVERSADGKAFTAVGSPVLTKGVTTGSNYSFIDFNGAAGTLYYRLKSVDNDGTFDYSEVIAIKSSLLQTESVVIYPNPTTGPLTVQHAAGLEKASISVIDLGGKELKIQSIEKNSTSTSLDLNELKAGVYFIQVLNGEKSIIKLIKN</sequence>
<feature type="domain" description="Secretion system C-terminal sorting" evidence="2">
    <location>
        <begin position="551"/>
        <end position="620"/>
    </location>
</feature>
<dbReference type="AlphaFoldDB" id="A0A179DH41"/>
<proteinExistence type="predicted"/>
<feature type="signal peptide" evidence="1">
    <location>
        <begin position="1"/>
        <end position="23"/>
    </location>
</feature>
<dbReference type="InterPro" id="IPR026444">
    <property type="entry name" value="Secre_tail"/>
</dbReference>
<evidence type="ECO:0000313" key="3">
    <source>
        <dbReference type="EMBL" id="OAQ39809.1"/>
    </source>
</evidence>
<dbReference type="OrthoDB" id="740055at2"/>
<dbReference type="Pfam" id="PF18962">
    <property type="entry name" value="Por_Secre_tail"/>
    <property type="match status" value="1"/>
</dbReference>
<name>A0A179DH41_9SPHI</name>
<protein>
    <recommendedName>
        <fullName evidence="2">Secretion system C-terminal sorting domain-containing protein</fullName>
    </recommendedName>
</protein>
<evidence type="ECO:0000313" key="4">
    <source>
        <dbReference type="Proteomes" id="UP000078459"/>
    </source>
</evidence>
<gene>
    <name evidence="3" type="ORF">A5893_09540</name>
</gene>
<evidence type="ECO:0000259" key="2">
    <source>
        <dbReference type="Pfam" id="PF18962"/>
    </source>
</evidence>
<organism evidence="3 4">
    <name type="scientific">Pedobacter psychrophilus</name>
    <dbReference type="NCBI Taxonomy" id="1826909"/>
    <lineage>
        <taxon>Bacteria</taxon>
        <taxon>Pseudomonadati</taxon>
        <taxon>Bacteroidota</taxon>
        <taxon>Sphingobacteriia</taxon>
        <taxon>Sphingobacteriales</taxon>
        <taxon>Sphingobacteriaceae</taxon>
        <taxon>Pedobacter</taxon>
    </lineage>
</organism>
<dbReference type="EMBL" id="LWHJ01000027">
    <property type="protein sequence ID" value="OAQ39809.1"/>
    <property type="molecule type" value="Genomic_DNA"/>
</dbReference>
<dbReference type="NCBIfam" id="TIGR04183">
    <property type="entry name" value="Por_Secre_tail"/>
    <property type="match status" value="1"/>
</dbReference>
<keyword evidence="4" id="KW-1185">Reference proteome</keyword>
<dbReference type="RefSeq" id="WP_068822425.1">
    <property type="nucleotide sequence ID" value="NZ_LWHJ01000027.1"/>
</dbReference>
<feature type="chain" id="PRO_5008100563" description="Secretion system C-terminal sorting domain-containing protein" evidence="1">
    <location>
        <begin position="24"/>
        <end position="624"/>
    </location>
</feature>
<reference evidence="3 4" key="1">
    <citation type="submission" date="2016-04" db="EMBL/GenBank/DDBJ databases">
        <authorList>
            <person name="Evans L.H."/>
            <person name="Alamgir A."/>
            <person name="Owens N."/>
            <person name="Weber N.D."/>
            <person name="Virtaneva K."/>
            <person name="Barbian K."/>
            <person name="Babar A."/>
            <person name="Rosenke K."/>
        </authorList>
    </citation>
    <scope>NUCLEOTIDE SEQUENCE [LARGE SCALE GENOMIC DNA]</scope>
    <source>
        <strain evidence="3 4">CCM 8644</strain>
    </source>
</reference>
<dbReference type="Proteomes" id="UP000078459">
    <property type="component" value="Unassembled WGS sequence"/>
</dbReference>
<accession>A0A179DH41</accession>
<reference evidence="3 4" key="2">
    <citation type="submission" date="2016-06" db="EMBL/GenBank/DDBJ databases">
        <title>Pedobacter psychrophilus sp. nov., isolated from Antarctic fragmentary rock.</title>
        <authorList>
            <person name="Svec P."/>
        </authorList>
    </citation>
    <scope>NUCLEOTIDE SEQUENCE [LARGE SCALE GENOMIC DNA]</scope>
    <source>
        <strain evidence="3 4">CCM 8644</strain>
    </source>
</reference>
<dbReference type="STRING" id="1826909.A5893_09540"/>